<reference evidence="1" key="1">
    <citation type="journal article" date="2015" name="Nature">
        <title>Complex archaea that bridge the gap between prokaryotes and eukaryotes.</title>
        <authorList>
            <person name="Spang A."/>
            <person name="Saw J.H."/>
            <person name="Jorgensen S.L."/>
            <person name="Zaremba-Niedzwiedzka K."/>
            <person name="Martijn J."/>
            <person name="Lind A.E."/>
            <person name="van Eijk R."/>
            <person name="Schleper C."/>
            <person name="Guy L."/>
            <person name="Ettema T.J."/>
        </authorList>
    </citation>
    <scope>NUCLEOTIDE SEQUENCE</scope>
</reference>
<name>A0A0F9DCT2_9ZZZZ</name>
<proteinExistence type="predicted"/>
<protein>
    <submittedName>
        <fullName evidence="1">Uncharacterized protein</fullName>
    </submittedName>
</protein>
<accession>A0A0F9DCT2</accession>
<organism evidence="1">
    <name type="scientific">marine sediment metagenome</name>
    <dbReference type="NCBI Taxonomy" id="412755"/>
    <lineage>
        <taxon>unclassified sequences</taxon>
        <taxon>metagenomes</taxon>
        <taxon>ecological metagenomes</taxon>
    </lineage>
</organism>
<sequence length="98" mass="11247">MALKTHATIILDVQDFLGQNTGDFTSPLLTKTIEQALVQFSHYSPFIAQATLATTDDSKELNITSIKNKLWVAELEYKTGKTPRQFIRWDEHYRNMLS</sequence>
<dbReference type="AlphaFoldDB" id="A0A0F9DCT2"/>
<feature type="non-terminal residue" evidence="1">
    <location>
        <position position="98"/>
    </location>
</feature>
<comment type="caution">
    <text evidence="1">The sequence shown here is derived from an EMBL/GenBank/DDBJ whole genome shotgun (WGS) entry which is preliminary data.</text>
</comment>
<dbReference type="EMBL" id="LAZR01040005">
    <property type="protein sequence ID" value="KKL15601.1"/>
    <property type="molecule type" value="Genomic_DNA"/>
</dbReference>
<gene>
    <name evidence="1" type="ORF">LCGC14_2503990</name>
</gene>
<evidence type="ECO:0000313" key="1">
    <source>
        <dbReference type="EMBL" id="KKL15601.1"/>
    </source>
</evidence>